<dbReference type="RefSeq" id="WP_121786840.1">
    <property type="nucleotide sequence ID" value="NZ_CP033073.1"/>
</dbReference>
<evidence type="ECO:0000313" key="3">
    <source>
        <dbReference type="Proteomes" id="UP000268329"/>
    </source>
</evidence>
<accession>A0A3G2JAL8</accession>
<evidence type="ECO:0000313" key="2">
    <source>
        <dbReference type="EMBL" id="AYN39348.1"/>
    </source>
</evidence>
<organism evidence="2 3">
    <name type="scientific">Streptomyces dangxiongensis</name>
    <dbReference type="NCBI Taxonomy" id="1442032"/>
    <lineage>
        <taxon>Bacteria</taxon>
        <taxon>Bacillati</taxon>
        <taxon>Actinomycetota</taxon>
        <taxon>Actinomycetes</taxon>
        <taxon>Kitasatosporales</taxon>
        <taxon>Streptomycetaceae</taxon>
        <taxon>Streptomyces</taxon>
    </lineage>
</organism>
<dbReference type="Gene3D" id="3.30.530.20">
    <property type="match status" value="1"/>
</dbReference>
<dbReference type="EMBL" id="CP033073">
    <property type="protein sequence ID" value="AYN39348.1"/>
    <property type="molecule type" value="Genomic_DNA"/>
</dbReference>
<keyword evidence="1" id="KW-1133">Transmembrane helix</keyword>
<dbReference type="Proteomes" id="UP000268329">
    <property type="component" value="Chromosome"/>
</dbReference>
<gene>
    <name evidence="2" type="ORF">D9753_10970</name>
</gene>
<evidence type="ECO:0008006" key="4">
    <source>
        <dbReference type="Google" id="ProtNLM"/>
    </source>
</evidence>
<evidence type="ECO:0000256" key="1">
    <source>
        <dbReference type="SAM" id="Phobius"/>
    </source>
</evidence>
<feature type="transmembrane region" description="Helical" evidence="1">
    <location>
        <begin position="169"/>
        <end position="187"/>
    </location>
</feature>
<dbReference type="InterPro" id="IPR023393">
    <property type="entry name" value="START-like_dom_sf"/>
</dbReference>
<dbReference type="OrthoDB" id="6199084at2"/>
<reference evidence="2 3" key="1">
    <citation type="submission" date="2018-10" db="EMBL/GenBank/DDBJ databases">
        <title>The genome of Streptomyces dangxiongensis Z022.</title>
        <authorList>
            <person name="Zhang B."/>
        </authorList>
    </citation>
    <scope>NUCLEOTIDE SEQUENCE [LARGE SCALE GENOMIC DNA]</scope>
    <source>
        <strain evidence="2 3">Z022</strain>
    </source>
</reference>
<name>A0A3G2JAL8_9ACTN</name>
<sequence>MGLYVETHIRADLDELWAHTQDPAQHQRWDLRFTEIHHLPRAAGEPQRFRYATRVLPFLTVSGTGVAAGERDRPDGTRTSVLRFSSPHPLSFIAEGSGYWRYVPDAHGVRFLTGYDYRPRWGALGTLADRLLLRPLMGWATAWSFDRLRLWLERGVTPGRALVHWLAELTVRALLLALCLTGLGRGALPGPLGPLADAMAYLCPLLLVVGVSLALFKAPLAGTPAARRCLRAPSTRTRAPRLLHTLEKHG</sequence>
<dbReference type="SUPFAM" id="SSF55961">
    <property type="entry name" value="Bet v1-like"/>
    <property type="match status" value="1"/>
</dbReference>
<dbReference type="AlphaFoldDB" id="A0A3G2JAL8"/>
<protein>
    <recommendedName>
        <fullName evidence="4">Membrane protein YndG</fullName>
    </recommendedName>
</protein>
<feature type="transmembrane region" description="Helical" evidence="1">
    <location>
        <begin position="199"/>
        <end position="218"/>
    </location>
</feature>
<keyword evidence="1" id="KW-0812">Transmembrane</keyword>
<dbReference type="KEGG" id="sdd:D9753_10970"/>
<proteinExistence type="predicted"/>
<keyword evidence="1" id="KW-0472">Membrane</keyword>
<keyword evidence="3" id="KW-1185">Reference proteome</keyword>